<dbReference type="OrthoDB" id="457015at2"/>
<sequence length="259" mass="30150">MDDNYQTYLNRVAKSALPETYKSQLQHIQASPKFQPLPDGRRKAVAFPGYTVMTPPAEEDAQNTALYQSLEKCQQQLLQFTDNLIVPVPPSSFHLTLADLIWENAYQYAQENTEKFELQLHSAIAKIFEQFPQITDNNPIRWQILGLLIMPRAIGVALVPQNEIAYNRILQLRRAIYQSPELTALGMEQHYHFTAHITLGYFGEVTPELDRDRLSTTIAELNYQCLENTPELSIYRAELRKFDDMTRYYREQNWTVLEF</sequence>
<name>A0A0D8ZXP5_9CYAN</name>
<dbReference type="Gene3D" id="3.90.1140.10">
    <property type="entry name" value="Cyclic phosphodiesterase"/>
    <property type="match status" value="1"/>
</dbReference>
<organism evidence="2 3">
    <name type="scientific">Aliterella atlantica CENA595</name>
    <dbReference type="NCBI Taxonomy" id="1618023"/>
    <lineage>
        <taxon>Bacteria</taxon>
        <taxon>Bacillati</taxon>
        <taxon>Cyanobacteriota</taxon>
        <taxon>Cyanophyceae</taxon>
        <taxon>Chroococcidiopsidales</taxon>
        <taxon>Aliterellaceae</taxon>
        <taxon>Aliterella</taxon>
    </lineage>
</organism>
<dbReference type="SUPFAM" id="SSF55144">
    <property type="entry name" value="LigT-like"/>
    <property type="match status" value="1"/>
</dbReference>
<reference evidence="2 3" key="1">
    <citation type="submission" date="2015-02" db="EMBL/GenBank/DDBJ databases">
        <title>Draft genome of a novel marine cyanobacterium (Chroococcales) isolated from South Atlantic Ocean.</title>
        <authorList>
            <person name="Rigonato J."/>
            <person name="Alvarenga D.O."/>
            <person name="Branco L.H."/>
            <person name="Varani A.M."/>
            <person name="Brandini F.P."/>
            <person name="Fiore M.F."/>
        </authorList>
    </citation>
    <scope>NUCLEOTIDE SEQUENCE [LARGE SCALE GENOMIC DNA]</scope>
    <source>
        <strain evidence="2 3">CENA595</strain>
    </source>
</reference>
<gene>
    <name evidence="2" type="ORF">UH38_01940</name>
</gene>
<dbReference type="EMBL" id="JYON01000001">
    <property type="protein sequence ID" value="KJH73548.1"/>
    <property type="molecule type" value="Genomic_DNA"/>
</dbReference>
<keyword evidence="3" id="KW-1185">Reference proteome</keyword>
<protein>
    <recommendedName>
        <fullName evidence="1">DUF1868 domain-containing protein</fullName>
    </recommendedName>
</protein>
<feature type="domain" description="DUF1868" evidence="1">
    <location>
        <begin position="41"/>
        <end position="105"/>
    </location>
</feature>
<comment type="caution">
    <text evidence="2">The sequence shown here is derived from an EMBL/GenBank/DDBJ whole genome shotgun (WGS) entry which is preliminary data.</text>
</comment>
<dbReference type="InterPro" id="IPR015069">
    <property type="entry name" value="2H-PEstase_DUF1868"/>
</dbReference>
<dbReference type="PATRIC" id="fig|1618023.3.peg.1635"/>
<dbReference type="RefSeq" id="WP_045052898.1">
    <property type="nucleotide sequence ID" value="NZ_CAWMDP010000017.1"/>
</dbReference>
<dbReference type="InterPro" id="IPR009097">
    <property type="entry name" value="Cyclic_Pdiesterase"/>
</dbReference>
<dbReference type="Pfam" id="PF08975">
    <property type="entry name" value="2H-phosphodiest"/>
    <property type="match status" value="1"/>
</dbReference>
<dbReference type="AlphaFoldDB" id="A0A0D8ZXP5"/>
<proteinExistence type="predicted"/>
<dbReference type="Proteomes" id="UP000032452">
    <property type="component" value="Unassembled WGS sequence"/>
</dbReference>
<accession>A0A0D8ZXP5</accession>
<evidence type="ECO:0000313" key="2">
    <source>
        <dbReference type="EMBL" id="KJH73548.1"/>
    </source>
</evidence>
<evidence type="ECO:0000313" key="3">
    <source>
        <dbReference type="Proteomes" id="UP000032452"/>
    </source>
</evidence>
<evidence type="ECO:0000259" key="1">
    <source>
        <dbReference type="Pfam" id="PF08975"/>
    </source>
</evidence>
<dbReference type="STRING" id="1618023.UH38_01940"/>